<evidence type="ECO:0000313" key="9">
    <source>
        <dbReference type="Proteomes" id="UP000754644"/>
    </source>
</evidence>
<proteinExistence type="inferred from homology"/>
<evidence type="ECO:0000256" key="6">
    <source>
        <dbReference type="RuleBase" id="RU363094"/>
    </source>
</evidence>
<evidence type="ECO:0000256" key="1">
    <source>
        <dbReference type="ARBA" id="ARBA00005395"/>
    </source>
</evidence>
<evidence type="ECO:0000313" key="8">
    <source>
        <dbReference type="EMBL" id="NQV65040.1"/>
    </source>
</evidence>
<feature type="active site" description="Proton donor" evidence="5">
    <location>
        <position position="121"/>
    </location>
</feature>
<evidence type="ECO:0000259" key="7">
    <source>
        <dbReference type="PROSITE" id="PS51186"/>
    </source>
</evidence>
<dbReference type="GO" id="GO:0008999">
    <property type="term" value="F:protein-N-terminal-alanine acetyltransferase activity"/>
    <property type="evidence" value="ECO:0007669"/>
    <property type="project" value="UniProtKB-UniRule"/>
</dbReference>
<keyword evidence="8" id="KW-0687">Ribonucleoprotein</keyword>
<dbReference type="EC" id="2.3.1.266" evidence="5 6"/>
<feature type="domain" description="N-acetyltransferase" evidence="7">
    <location>
        <begin position="8"/>
        <end position="153"/>
    </location>
</feature>
<accession>A0A973A8D7</accession>
<comment type="caution">
    <text evidence="5">Lacks conserved residue(s) required for the propagation of feature annotation.</text>
</comment>
<dbReference type="CDD" id="cd04301">
    <property type="entry name" value="NAT_SF"/>
    <property type="match status" value="1"/>
</dbReference>
<dbReference type="SUPFAM" id="SSF55729">
    <property type="entry name" value="Acyl-CoA N-acyltransferases (Nat)"/>
    <property type="match status" value="1"/>
</dbReference>
<protein>
    <recommendedName>
        <fullName evidence="5 6">[Ribosomal protein bS18]-alanine N-acetyltransferase</fullName>
        <ecNumber evidence="5 6">2.3.1.266</ecNumber>
    </recommendedName>
</protein>
<keyword evidence="8" id="KW-0689">Ribosomal protein</keyword>
<evidence type="ECO:0000256" key="4">
    <source>
        <dbReference type="ARBA" id="ARBA00023315"/>
    </source>
</evidence>
<evidence type="ECO:0000256" key="5">
    <source>
        <dbReference type="HAMAP-Rule" id="MF_02210"/>
    </source>
</evidence>
<dbReference type="NCBIfam" id="TIGR01575">
    <property type="entry name" value="rimI"/>
    <property type="match status" value="1"/>
</dbReference>
<comment type="function">
    <text evidence="5 6">Acetylates the N-terminal alanine of ribosomal protein bS18.</text>
</comment>
<keyword evidence="4 5" id="KW-0012">Acyltransferase</keyword>
<keyword evidence="2 5" id="KW-0963">Cytoplasm</keyword>
<sequence>MYSGELALKFLPMQAADIDVVIKNERRAYSHPWTEGIFRDCLASGNECWMLKVADRVVGHAILSMGAGESHLLNICVNPEFQGQGFGERLLVHIVERAGVNHCSCVFLEVRASNLTAYKLYERQGFTEIGIRKNYYPGHMGAEDALVLVKELILE</sequence>
<dbReference type="PANTHER" id="PTHR43420">
    <property type="entry name" value="ACETYLTRANSFERASE"/>
    <property type="match status" value="1"/>
</dbReference>
<dbReference type="Pfam" id="PF00583">
    <property type="entry name" value="Acetyltransf_1"/>
    <property type="match status" value="1"/>
</dbReference>
<feature type="active site" description="Proton acceptor" evidence="5">
    <location>
        <position position="109"/>
    </location>
</feature>
<comment type="subcellular location">
    <subcellularLocation>
        <location evidence="5 6">Cytoplasm</location>
    </subcellularLocation>
</comment>
<comment type="catalytic activity">
    <reaction evidence="5 6">
        <text>N-terminal L-alanyl-[ribosomal protein bS18] + acetyl-CoA = N-terminal N(alpha)-acetyl-L-alanyl-[ribosomal protein bS18] + CoA + H(+)</text>
        <dbReference type="Rhea" id="RHEA:43756"/>
        <dbReference type="Rhea" id="RHEA-COMP:10676"/>
        <dbReference type="Rhea" id="RHEA-COMP:10677"/>
        <dbReference type="ChEBI" id="CHEBI:15378"/>
        <dbReference type="ChEBI" id="CHEBI:57287"/>
        <dbReference type="ChEBI" id="CHEBI:57288"/>
        <dbReference type="ChEBI" id="CHEBI:64718"/>
        <dbReference type="ChEBI" id="CHEBI:83683"/>
        <dbReference type="EC" id="2.3.1.266"/>
    </reaction>
</comment>
<dbReference type="InterPro" id="IPR016181">
    <property type="entry name" value="Acyl_CoA_acyltransferase"/>
</dbReference>
<dbReference type="AlphaFoldDB" id="A0A973A8D7"/>
<dbReference type="InterPro" id="IPR050680">
    <property type="entry name" value="YpeA/RimI_acetyltransf"/>
</dbReference>
<dbReference type="Gene3D" id="3.40.630.30">
    <property type="match status" value="1"/>
</dbReference>
<reference evidence="8" key="1">
    <citation type="submission" date="2020-05" db="EMBL/GenBank/DDBJ databases">
        <title>Sulfur intermediates as new biogeochemical hubs in an aquatic model microbial ecosystem.</title>
        <authorList>
            <person name="Vigneron A."/>
        </authorList>
    </citation>
    <scope>NUCLEOTIDE SEQUENCE</scope>
    <source>
        <strain evidence="8">Bin.250</strain>
    </source>
</reference>
<dbReference type="PANTHER" id="PTHR43420:SF51">
    <property type="entry name" value="PEPTIDYL-LYSINE N-ACETYLTRANSFERASE YIAC"/>
    <property type="match status" value="1"/>
</dbReference>
<organism evidence="8 9">
    <name type="scientific">SAR86 cluster bacterium</name>
    <dbReference type="NCBI Taxonomy" id="2030880"/>
    <lineage>
        <taxon>Bacteria</taxon>
        <taxon>Pseudomonadati</taxon>
        <taxon>Pseudomonadota</taxon>
        <taxon>Gammaproteobacteria</taxon>
        <taxon>SAR86 cluster</taxon>
    </lineage>
</organism>
<comment type="similarity">
    <text evidence="1 5 6">Belongs to the acetyltransferase family. RimI subfamily.</text>
</comment>
<dbReference type="InterPro" id="IPR043690">
    <property type="entry name" value="RimI"/>
</dbReference>
<comment type="caution">
    <text evidence="8">The sequence shown here is derived from an EMBL/GenBank/DDBJ whole genome shotgun (WGS) entry which is preliminary data.</text>
</comment>
<dbReference type="PROSITE" id="PS51186">
    <property type="entry name" value="GNAT"/>
    <property type="match status" value="1"/>
</dbReference>
<dbReference type="GO" id="GO:0005840">
    <property type="term" value="C:ribosome"/>
    <property type="evidence" value="ECO:0007669"/>
    <property type="project" value="UniProtKB-KW"/>
</dbReference>
<gene>
    <name evidence="5 8" type="primary">rimI</name>
    <name evidence="8" type="ORF">HQ497_06730</name>
</gene>
<dbReference type="EMBL" id="JABMOJ010000248">
    <property type="protein sequence ID" value="NQV65040.1"/>
    <property type="molecule type" value="Genomic_DNA"/>
</dbReference>
<name>A0A973A8D7_9GAMM</name>
<dbReference type="HAMAP" id="MF_02210">
    <property type="entry name" value="RimI"/>
    <property type="match status" value="1"/>
</dbReference>
<keyword evidence="3 5" id="KW-0808">Transferase</keyword>
<dbReference type="InterPro" id="IPR000182">
    <property type="entry name" value="GNAT_dom"/>
</dbReference>
<dbReference type="InterPro" id="IPR006464">
    <property type="entry name" value="AcTrfase_RimI/Ard1"/>
</dbReference>
<dbReference type="GO" id="GO:0005737">
    <property type="term" value="C:cytoplasm"/>
    <property type="evidence" value="ECO:0007669"/>
    <property type="project" value="UniProtKB-SubCell"/>
</dbReference>
<evidence type="ECO:0000256" key="2">
    <source>
        <dbReference type="ARBA" id="ARBA00022490"/>
    </source>
</evidence>
<evidence type="ECO:0000256" key="3">
    <source>
        <dbReference type="ARBA" id="ARBA00022679"/>
    </source>
</evidence>
<dbReference type="Proteomes" id="UP000754644">
    <property type="component" value="Unassembled WGS sequence"/>
</dbReference>
<feature type="binding site" evidence="5">
    <location>
        <position position="114"/>
    </location>
    <ligand>
        <name>acetyl-CoA</name>
        <dbReference type="ChEBI" id="CHEBI:57288"/>
    </ligand>
</feature>